<dbReference type="RefSeq" id="WP_154738383.1">
    <property type="nucleotide sequence ID" value="NZ_WMBQ01000001.1"/>
</dbReference>
<evidence type="ECO:0000313" key="3">
    <source>
        <dbReference type="Proteomes" id="UP000440694"/>
    </source>
</evidence>
<evidence type="ECO:0000256" key="1">
    <source>
        <dbReference type="SAM" id="SignalP"/>
    </source>
</evidence>
<evidence type="ECO:0000313" key="2">
    <source>
        <dbReference type="EMBL" id="MTD93886.1"/>
    </source>
</evidence>
<gene>
    <name evidence="2" type="ORF">GIW81_06000</name>
</gene>
<dbReference type="CDD" id="cd07821">
    <property type="entry name" value="PYR_PYL_RCAR_like"/>
    <property type="match status" value="1"/>
</dbReference>
<accession>A0A6I3KIK4</accession>
<proteinExistence type="predicted"/>
<name>A0A6I3KIK4_9HYPH</name>
<dbReference type="EMBL" id="WMBQ01000001">
    <property type="protein sequence ID" value="MTD93886.1"/>
    <property type="molecule type" value="Genomic_DNA"/>
</dbReference>
<feature type="chain" id="PRO_5026133074" evidence="1">
    <location>
        <begin position="23"/>
        <end position="177"/>
    </location>
</feature>
<dbReference type="InterPro" id="IPR019587">
    <property type="entry name" value="Polyketide_cyclase/dehydratase"/>
</dbReference>
<dbReference type="PANTHER" id="PTHR39332">
    <property type="entry name" value="BLL4707 PROTEIN"/>
    <property type="match status" value="1"/>
</dbReference>
<keyword evidence="1" id="KW-0732">Signal</keyword>
<protein>
    <submittedName>
        <fullName evidence="2">SRPBCC family protein</fullName>
    </submittedName>
</protein>
<feature type="signal peptide" evidence="1">
    <location>
        <begin position="1"/>
        <end position="22"/>
    </location>
</feature>
<dbReference type="InterPro" id="IPR023393">
    <property type="entry name" value="START-like_dom_sf"/>
</dbReference>
<dbReference type="Gene3D" id="3.30.530.20">
    <property type="match status" value="1"/>
</dbReference>
<dbReference type="AlphaFoldDB" id="A0A6I3KIK4"/>
<keyword evidence="3" id="KW-1185">Reference proteome</keyword>
<dbReference type="PANTHER" id="PTHR39332:SF7">
    <property type="entry name" value="SRPBCC FAMILY PROTEIN"/>
    <property type="match status" value="1"/>
</dbReference>
<organism evidence="2 3">
    <name type="scientific">Hyphomicrobium album</name>
    <dbReference type="NCBI Taxonomy" id="2665159"/>
    <lineage>
        <taxon>Bacteria</taxon>
        <taxon>Pseudomonadati</taxon>
        <taxon>Pseudomonadota</taxon>
        <taxon>Alphaproteobacteria</taxon>
        <taxon>Hyphomicrobiales</taxon>
        <taxon>Hyphomicrobiaceae</taxon>
        <taxon>Hyphomicrobium</taxon>
    </lineage>
</organism>
<sequence length="177" mass="19066">MSTIRFLLAGLTFAAMSLGAHAHGPTPQKVEEKIEIAAPPEKVWGIIKDFAKVSDWNPAVTKSEGTGGNENGAARTITLKTGELQEGLDYYSEKEMTYLYRLSKEKVDVLPVSSYTAEITVKPGTSGGSLVTWMARLYRADTGNEPAPDRNDAAAVKAMKAYLTEGLQGLKAKAEAK</sequence>
<dbReference type="Proteomes" id="UP000440694">
    <property type="component" value="Unassembled WGS sequence"/>
</dbReference>
<dbReference type="Pfam" id="PF10604">
    <property type="entry name" value="Polyketide_cyc2"/>
    <property type="match status" value="1"/>
</dbReference>
<reference evidence="2 3" key="1">
    <citation type="submission" date="2019-11" db="EMBL/GenBank/DDBJ databases">
        <title>Identification of a novel strain.</title>
        <authorList>
            <person name="Xu Q."/>
            <person name="Wang G."/>
        </authorList>
    </citation>
    <scope>NUCLEOTIDE SEQUENCE [LARGE SCALE GENOMIC DNA]</scope>
    <source>
        <strain evidence="3">xq</strain>
    </source>
</reference>
<dbReference type="SUPFAM" id="SSF55961">
    <property type="entry name" value="Bet v1-like"/>
    <property type="match status" value="1"/>
</dbReference>
<comment type="caution">
    <text evidence="2">The sequence shown here is derived from an EMBL/GenBank/DDBJ whole genome shotgun (WGS) entry which is preliminary data.</text>
</comment>